<organism evidence="1 2">
    <name type="scientific">Psilocybe cubensis</name>
    <name type="common">Psychedelic mushroom</name>
    <name type="synonym">Stropharia cubensis</name>
    <dbReference type="NCBI Taxonomy" id="181762"/>
    <lineage>
        <taxon>Eukaryota</taxon>
        <taxon>Fungi</taxon>
        <taxon>Dikarya</taxon>
        <taxon>Basidiomycota</taxon>
        <taxon>Agaricomycotina</taxon>
        <taxon>Agaricomycetes</taxon>
        <taxon>Agaricomycetidae</taxon>
        <taxon>Agaricales</taxon>
        <taxon>Agaricineae</taxon>
        <taxon>Strophariaceae</taxon>
        <taxon>Psilocybe</taxon>
    </lineage>
</organism>
<reference evidence="1" key="1">
    <citation type="submission" date="2021-10" db="EMBL/GenBank/DDBJ databases">
        <title>Psilocybe cubensis genome.</title>
        <authorList>
            <person name="Mckernan K.J."/>
            <person name="Crawford S."/>
            <person name="Trippe A."/>
            <person name="Kane L.T."/>
            <person name="Mclaughlin S."/>
        </authorList>
    </citation>
    <scope>NUCLEOTIDE SEQUENCE</scope>
    <source>
        <strain evidence="1">MGC-MH-2018</strain>
    </source>
</reference>
<accession>A0ACB8HBT4</accession>
<proteinExistence type="predicted"/>
<keyword evidence="2" id="KW-1185">Reference proteome</keyword>
<dbReference type="Proteomes" id="UP000664032">
    <property type="component" value="Unassembled WGS sequence"/>
</dbReference>
<gene>
    <name evidence="1" type="ORF">JR316_0002155</name>
</gene>
<comment type="caution">
    <text evidence="1">The sequence shown here is derived from an EMBL/GenBank/DDBJ whole genome shotgun (WGS) entry which is preliminary data.</text>
</comment>
<dbReference type="EMBL" id="JAFIQS020000002">
    <property type="protein sequence ID" value="KAH9485248.1"/>
    <property type="molecule type" value="Genomic_DNA"/>
</dbReference>
<evidence type="ECO:0000313" key="2">
    <source>
        <dbReference type="Proteomes" id="UP000664032"/>
    </source>
</evidence>
<evidence type="ECO:0000313" key="1">
    <source>
        <dbReference type="EMBL" id="KAH9485248.1"/>
    </source>
</evidence>
<name>A0ACB8HBT4_PSICU</name>
<sequence>MDVPFHSSGALSRAHYAIVRKVESAPTVHLADQYVALEIKSLEAQLSHPRLSFDKCKECLVILLYCASAVTPGFLAKDAFDFAFSHAINLIEVSTKIEDKRLGYLFCSEVMPLDHAFRLMLINTLRKDLESEDILHICLALDNLITSPNEDIIPAVQPRLYELISHNHASVRRRTLFVFRALSGYNENLLDRIHGAVIRSVNDSDTSVARAALILTGSFRSDPVFVETVNDRLKNELSYANVNESTLISLLNCLKKFGSPPDANILVLLNVLQGIADPKVTDPLSKALLLAIFRVIGQAKPSTLIVAEKSRKVSIIQCIRHLLVSRDLIDVYLFVSCLEEVDVSIWAGTLPDHPATLRIIKKVDPGILETQISLLFNKAFPNTEGSTVISRILEITSIRYGQDGSGYAQQILDFIRHLDQQSSSPTQVIKEIIEVVLIDMRLSYQEVPLGPTAMVIATALITEYLDLVVTPAEQLLSALATRLKSCPSVVQEPCLIALIRIRASCNYVPSDVVEAVEHLSRSGRKLVRLRCIQFQDFVVDKERLLEIVLRAQSRSLPDFLAALESNTTGVSESRNTTPQMSRSSSRASGPSPSLKYAAYALPEPTLRLSTRRKSFSQQSASSSRSGTTSDTHQLPTSLPITAGRLALADSLSGLHISQVERGSSSESKQSWRKEAEVTAPRADLISLESPFPMEASMELTSSGSNSEDDFESVWNSYNKSCDLRGWCNCSIDGLLRRLQRIEGKHLRVISSDLGTHDFVKLGMAKS</sequence>
<protein>
    <submittedName>
        <fullName evidence="1">AP-4 complex subunit epsilon-1</fullName>
    </submittedName>
</protein>